<evidence type="ECO:0000313" key="4">
    <source>
        <dbReference type="Proteomes" id="UP000520767"/>
    </source>
</evidence>
<dbReference type="AlphaFoldDB" id="A0A7W7QCI9"/>
<dbReference type="Proteomes" id="UP000520767">
    <property type="component" value="Unassembled WGS sequence"/>
</dbReference>
<evidence type="ECO:0000313" key="3">
    <source>
        <dbReference type="EMBL" id="MBB4910998.1"/>
    </source>
</evidence>
<keyword evidence="2" id="KW-0732">Signal</keyword>
<evidence type="ECO:0000256" key="1">
    <source>
        <dbReference type="SAM" id="MobiDB-lite"/>
    </source>
</evidence>
<dbReference type="RefSeq" id="WP_184815000.1">
    <property type="nucleotide sequence ID" value="NZ_JACHJQ010000008.1"/>
</dbReference>
<protein>
    <submittedName>
        <fullName evidence="3">Uncharacterized protein</fullName>
    </submittedName>
</protein>
<reference evidence="3 4" key="1">
    <citation type="submission" date="2020-08" db="EMBL/GenBank/DDBJ databases">
        <title>Genomic Encyclopedia of Type Strains, Phase III (KMG-III): the genomes of soil and plant-associated and newly described type strains.</title>
        <authorList>
            <person name="Whitman W."/>
        </authorList>
    </citation>
    <scope>NUCLEOTIDE SEQUENCE [LARGE SCALE GENOMIC DNA]</scope>
    <source>
        <strain evidence="3 4">CECT 8960</strain>
    </source>
</reference>
<dbReference type="PROSITE" id="PS51257">
    <property type="entry name" value="PROKAR_LIPOPROTEIN"/>
    <property type="match status" value="1"/>
</dbReference>
<feature type="signal peptide" evidence="2">
    <location>
        <begin position="1"/>
        <end position="21"/>
    </location>
</feature>
<gene>
    <name evidence="3" type="ORF">FHR82_007257</name>
</gene>
<organism evidence="3 4">
    <name type="scientific">Actinophytocola algeriensis</name>
    <dbReference type="NCBI Taxonomy" id="1768010"/>
    <lineage>
        <taxon>Bacteria</taxon>
        <taxon>Bacillati</taxon>
        <taxon>Actinomycetota</taxon>
        <taxon>Actinomycetes</taxon>
        <taxon>Pseudonocardiales</taxon>
        <taxon>Pseudonocardiaceae</taxon>
    </lineage>
</organism>
<accession>A0A7W7QCI9</accession>
<feature type="region of interest" description="Disordered" evidence="1">
    <location>
        <begin position="25"/>
        <end position="51"/>
    </location>
</feature>
<sequence length="135" mass="14281">MRNRHVFVLPAVAAVAIVAAACSDSVTPPPARPGEPPSLELKPTETQAPENAGFDECGLVETDELAAVLRKDFFHLVPTGANGQPAAVTYERAADGRYVPHGIQVLTLTGDRIARITAFNDPGLVALFEVSPVPR</sequence>
<evidence type="ECO:0000256" key="2">
    <source>
        <dbReference type="SAM" id="SignalP"/>
    </source>
</evidence>
<feature type="chain" id="PRO_5039610940" evidence="2">
    <location>
        <begin position="22"/>
        <end position="135"/>
    </location>
</feature>
<proteinExistence type="predicted"/>
<keyword evidence="4" id="KW-1185">Reference proteome</keyword>
<feature type="compositionally biased region" description="Pro residues" evidence="1">
    <location>
        <begin position="27"/>
        <end position="36"/>
    </location>
</feature>
<comment type="caution">
    <text evidence="3">The sequence shown here is derived from an EMBL/GenBank/DDBJ whole genome shotgun (WGS) entry which is preliminary data.</text>
</comment>
<name>A0A7W7QCI9_9PSEU</name>
<dbReference type="EMBL" id="JACHJQ010000008">
    <property type="protein sequence ID" value="MBB4910998.1"/>
    <property type="molecule type" value="Genomic_DNA"/>
</dbReference>